<proteinExistence type="predicted"/>
<reference evidence="4" key="1">
    <citation type="journal article" date="2018" name="Nat. Microbiol.">
        <title>Leveraging single-cell genomics to expand the fungal tree of life.</title>
        <authorList>
            <person name="Ahrendt S.R."/>
            <person name="Quandt C.A."/>
            <person name="Ciobanu D."/>
            <person name="Clum A."/>
            <person name="Salamov A."/>
            <person name="Andreopoulos B."/>
            <person name="Cheng J.F."/>
            <person name="Woyke T."/>
            <person name="Pelin A."/>
            <person name="Henrissat B."/>
            <person name="Reynolds N.K."/>
            <person name="Benny G.L."/>
            <person name="Smith M.E."/>
            <person name="James T.Y."/>
            <person name="Grigoriev I.V."/>
        </authorList>
    </citation>
    <scope>NUCLEOTIDE SEQUENCE [LARGE SCALE GENOMIC DNA]</scope>
    <source>
        <strain evidence="4">ATCC 52028</strain>
    </source>
</reference>
<name>A0A4V1IT23_9FUNG</name>
<sequence>MLDHLPRRHTQPFFDDLDAALGGASHRDEANPADEVAAWLDCAVVDTVGDTDGELDGELDGQAPRVIDAPLSASKNQGTAPPVIEPMTEVPATSTPPRKDDIATMMEALTASVQNSASDVSGLSKPQIQGLLQGYEHLHSAILMYMWLSFRFPATFVDALSAELIKERVEQAIVALLSIQTPRKKKVLPLRSTPSNHAAFRSYRS</sequence>
<dbReference type="AlphaFoldDB" id="A0A4V1IT23"/>
<evidence type="ECO:0000313" key="4">
    <source>
        <dbReference type="Proteomes" id="UP000268535"/>
    </source>
</evidence>
<dbReference type="Pfam" id="PF12513">
    <property type="entry name" value="SUV3_C"/>
    <property type="match status" value="1"/>
</dbReference>
<dbReference type="Gene3D" id="1.20.58.1080">
    <property type="match status" value="1"/>
</dbReference>
<evidence type="ECO:0000256" key="1">
    <source>
        <dbReference type="SAM" id="MobiDB-lite"/>
    </source>
</evidence>
<gene>
    <name evidence="3" type="ORF">CAUPRSCDRAFT_12746</name>
</gene>
<dbReference type="InterPro" id="IPR022192">
    <property type="entry name" value="SUV3_C"/>
</dbReference>
<evidence type="ECO:0000259" key="2">
    <source>
        <dbReference type="Pfam" id="PF12513"/>
    </source>
</evidence>
<feature type="domain" description="ATP-dependent RNA helicase SUV3 C-terminal" evidence="2">
    <location>
        <begin position="132"/>
        <end position="177"/>
    </location>
</feature>
<protein>
    <recommendedName>
        <fullName evidence="2">ATP-dependent RNA helicase SUV3 C-terminal domain-containing protein</fullName>
    </recommendedName>
</protein>
<dbReference type="EMBL" id="ML011418">
    <property type="protein sequence ID" value="RKO95557.1"/>
    <property type="molecule type" value="Genomic_DNA"/>
</dbReference>
<dbReference type="Proteomes" id="UP000268535">
    <property type="component" value="Unassembled WGS sequence"/>
</dbReference>
<accession>A0A4V1IT23</accession>
<feature type="region of interest" description="Disordered" evidence="1">
    <location>
        <begin position="72"/>
        <end position="96"/>
    </location>
</feature>
<evidence type="ECO:0000313" key="3">
    <source>
        <dbReference type="EMBL" id="RKO95557.1"/>
    </source>
</evidence>
<organism evidence="3 4">
    <name type="scientific">Caulochytrium protostelioides</name>
    <dbReference type="NCBI Taxonomy" id="1555241"/>
    <lineage>
        <taxon>Eukaryota</taxon>
        <taxon>Fungi</taxon>
        <taxon>Fungi incertae sedis</taxon>
        <taxon>Chytridiomycota</taxon>
        <taxon>Chytridiomycota incertae sedis</taxon>
        <taxon>Chytridiomycetes</taxon>
        <taxon>Caulochytriales</taxon>
        <taxon>Caulochytriaceae</taxon>
        <taxon>Caulochytrium</taxon>
    </lineage>
</organism>